<dbReference type="PANTHER" id="PTHR31257">
    <property type="entry name" value="RICIN B-LIKE LECTIN EULS3"/>
    <property type="match status" value="1"/>
</dbReference>
<evidence type="ECO:0000313" key="3">
    <source>
        <dbReference type="Proteomes" id="UP000077202"/>
    </source>
</evidence>
<evidence type="ECO:0000256" key="1">
    <source>
        <dbReference type="SAM" id="MobiDB-lite"/>
    </source>
</evidence>
<dbReference type="InterPro" id="IPR040249">
    <property type="entry name" value="Ricin_B-like_lectin_EULS3-like"/>
</dbReference>
<protein>
    <submittedName>
        <fullName evidence="2">Uncharacterized protein</fullName>
    </submittedName>
</protein>
<feature type="region of interest" description="Disordered" evidence="1">
    <location>
        <begin position="14"/>
        <end position="34"/>
    </location>
</feature>
<name>A0A176WQB0_MARPO</name>
<dbReference type="SUPFAM" id="SSF50370">
    <property type="entry name" value="Ricin B-like lectins"/>
    <property type="match status" value="1"/>
</dbReference>
<dbReference type="InterPro" id="IPR035992">
    <property type="entry name" value="Ricin_B-like_lectins"/>
</dbReference>
<dbReference type="CDD" id="cd23431">
    <property type="entry name" value="beta-trefoil_Ricin_AtEULS3-like"/>
    <property type="match status" value="1"/>
</dbReference>
<proteinExistence type="predicted"/>
<sequence length="331" mass="36982">MSYGEGEGYFRRSNDEGYAHYPHHQHGHVDPPPRRETMEVTGEILKIFCEARPDFNLAVRHHEVVLVPGDDNDPNQTWIKDESWSTKVKDSAGFPAFALVNRGTGKALLHHIEAPDSPVMVEDYEMNVLNEAVLWTASKDVGNGYRAIRPVSNIHLNLDADHGSEKYGGVKDGNKVILFKWKDEPNQHWHMAPVEGVSCVKQIVMVPLGLMRERVPPSQRNSNRIWLMQNFSVTTITVLKSTSMSVVQLTITLVHTNASMSNDMTITLTLVNGNVNMSVSITANRITVILTPAITETSAAAAQLLEPWGRVLSELLPSECRPYPPYLGRVR</sequence>
<evidence type="ECO:0000313" key="2">
    <source>
        <dbReference type="EMBL" id="OAE34486.1"/>
    </source>
</evidence>
<keyword evidence="3" id="KW-1185">Reference proteome</keyword>
<dbReference type="Gene3D" id="2.80.10.50">
    <property type="match status" value="1"/>
</dbReference>
<dbReference type="EMBL" id="LVLJ01000398">
    <property type="protein sequence ID" value="OAE34486.1"/>
    <property type="molecule type" value="Genomic_DNA"/>
</dbReference>
<dbReference type="AlphaFoldDB" id="A0A176WQB0"/>
<dbReference type="PANTHER" id="PTHR31257:SF21">
    <property type="entry name" value="OS07G0683600 PROTEIN"/>
    <property type="match status" value="1"/>
</dbReference>
<gene>
    <name evidence="2" type="ORF">AXG93_3472s1210</name>
</gene>
<accession>A0A176WQB0</accession>
<reference evidence="2" key="1">
    <citation type="submission" date="2016-03" db="EMBL/GenBank/DDBJ databases">
        <title>Mechanisms controlling the formation of the plant cell surface in tip-growing cells are functionally conserved among land plants.</title>
        <authorList>
            <person name="Honkanen S."/>
            <person name="Jones V.A."/>
            <person name="Morieri G."/>
            <person name="Champion C."/>
            <person name="Hetherington A.J."/>
            <person name="Kelly S."/>
            <person name="Saint-Marcoux D."/>
            <person name="Proust H."/>
            <person name="Prescott H."/>
            <person name="Dolan L."/>
        </authorList>
    </citation>
    <scope>NUCLEOTIDE SEQUENCE [LARGE SCALE GENOMIC DNA]</scope>
    <source>
        <tissue evidence="2">Whole gametophyte</tissue>
    </source>
</reference>
<comment type="caution">
    <text evidence="2">The sequence shown here is derived from an EMBL/GenBank/DDBJ whole genome shotgun (WGS) entry which is preliminary data.</text>
</comment>
<organism evidence="2 3">
    <name type="scientific">Marchantia polymorpha subsp. ruderalis</name>
    <dbReference type="NCBI Taxonomy" id="1480154"/>
    <lineage>
        <taxon>Eukaryota</taxon>
        <taxon>Viridiplantae</taxon>
        <taxon>Streptophyta</taxon>
        <taxon>Embryophyta</taxon>
        <taxon>Marchantiophyta</taxon>
        <taxon>Marchantiopsida</taxon>
        <taxon>Marchantiidae</taxon>
        <taxon>Marchantiales</taxon>
        <taxon>Marchantiaceae</taxon>
        <taxon>Marchantia</taxon>
    </lineage>
</organism>
<dbReference type="Proteomes" id="UP000077202">
    <property type="component" value="Unassembled WGS sequence"/>
</dbReference>